<keyword evidence="5" id="KW-1185">Reference proteome</keyword>
<evidence type="ECO:0000313" key="5">
    <source>
        <dbReference type="Proteomes" id="UP001204144"/>
    </source>
</evidence>
<accession>A0AAE3H4E3</accession>
<sequence>MFKFLKRYWRYGYIGTITGLLVMDPMFVSDGQGWRFDKEYGLEIPVKYQIHGIDISRHNGLIDWKKINEDRLENNLIKFIIIKATEGGDLVDSNFETNWASAKENGFVRGAYHFYTPYTDPKLQALNFIINAKHEKGDFVPVLDFETNGRNAAERKALSKNVQVWLETVEKYVGVKPIIYTNKPIFRQHIQGKLDDYPIWISDYVSENQNNFDCKNLILWQHSAKGKVPGINSHVDFNVFLGTPHKFQKFIL</sequence>
<dbReference type="SMART" id="SM00641">
    <property type="entry name" value="Glyco_25"/>
    <property type="match status" value="1"/>
</dbReference>
<dbReference type="GO" id="GO:0003796">
    <property type="term" value="F:lysozyme activity"/>
    <property type="evidence" value="ECO:0007669"/>
    <property type="project" value="InterPro"/>
</dbReference>
<dbReference type="Proteomes" id="UP001204144">
    <property type="component" value="Unassembled WGS sequence"/>
</dbReference>
<protein>
    <submittedName>
        <fullName evidence="4">Glycoside hydrolase</fullName>
    </submittedName>
</protein>
<evidence type="ECO:0000313" key="4">
    <source>
        <dbReference type="EMBL" id="MCP9762720.1"/>
    </source>
</evidence>
<dbReference type="GO" id="GO:0009253">
    <property type="term" value="P:peptidoglycan catabolic process"/>
    <property type="evidence" value="ECO:0007669"/>
    <property type="project" value="InterPro"/>
</dbReference>
<dbReference type="PROSITE" id="PS51904">
    <property type="entry name" value="GLYCOSYL_HYDROL_F25_2"/>
    <property type="match status" value="1"/>
</dbReference>
<evidence type="ECO:0000256" key="2">
    <source>
        <dbReference type="ARBA" id="ARBA00022801"/>
    </source>
</evidence>
<comment type="caution">
    <text evidence="4">The sequence shown here is derived from an EMBL/GenBank/DDBJ whole genome shotgun (WGS) entry which is preliminary data.</text>
</comment>
<comment type="similarity">
    <text evidence="1">Belongs to the glycosyl hydrolase 25 family.</text>
</comment>
<dbReference type="RefSeq" id="WP_255036493.1">
    <property type="nucleotide sequence ID" value="NZ_RJUF01000014.1"/>
</dbReference>
<gene>
    <name evidence="4" type="ORF">EGI31_07105</name>
</gene>
<dbReference type="Pfam" id="PF01183">
    <property type="entry name" value="Glyco_hydro_25"/>
    <property type="match status" value="1"/>
</dbReference>
<keyword evidence="3" id="KW-0326">Glycosidase</keyword>
<dbReference type="GO" id="GO:0016052">
    <property type="term" value="P:carbohydrate catabolic process"/>
    <property type="evidence" value="ECO:0007669"/>
    <property type="project" value="TreeGrafter"/>
</dbReference>
<dbReference type="EMBL" id="RJUF01000014">
    <property type="protein sequence ID" value="MCP9762720.1"/>
    <property type="molecule type" value="Genomic_DNA"/>
</dbReference>
<dbReference type="GO" id="GO:0016998">
    <property type="term" value="P:cell wall macromolecule catabolic process"/>
    <property type="evidence" value="ECO:0007669"/>
    <property type="project" value="InterPro"/>
</dbReference>
<dbReference type="InterPro" id="IPR002053">
    <property type="entry name" value="Glyco_hydro_25"/>
</dbReference>
<dbReference type="InterPro" id="IPR018077">
    <property type="entry name" value="Glyco_hydro_fam25_subgr"/>
</dbReference>
<dbReference type="PANTHER" id="PTHR34135:SF2">
    <property type="entry name" value="LYSOZYME"/>
    <property type="match status" value="1"/>
</dbReference>
<proteinExistence type="inferred from homology"/>
<name>A0AAE3H4E3_9BACT</name>
<dbReference type="AlphaFoldDB" id="A0AAE3H4E3"/>
<dbReference type="InterPro" id="IPR017853">
    <property type="entry name" value="GH"/>
</dbReference>
<evidence type="ECO:0000256" key="3">
    <source>
        <dbReference type="ARBA" id="ARBA00023295"/>
    </source>
</evidence>
<dbReference type="Gene3D" id="3.20.20.80">
    <property type="entry name" value="Glycosidases"/>
    <property type="match status" value="1"/>
</dbReference>
<dbReference type="SUPFAM" id="SSF51445">
    <property type="entry name" value="(Trans)glycosidases"/>
    <property type="match status" value="1"/>
</dbReference>
<evidence type="ECO:0000256" key="1">
    <source>
        <dbReference type="ARBA" id="ARBA00010646"/>
    </source>
</evidence>
<keyword evidence="2 4" id="KW-0378">Hydrolase</keyword>
<organism evidence="4 5">
    <name type="scientific">Lacihabitans soyangensis</name>
    <dbReference type="NCBI Taxonomy" id="869394"/>
    <lineage>
        <taxon>Bacteria</taxon>
        <taxon>Pseudomonadati</taxon>
        <taxon>Bacteroidota</taxon>
        <taxon>Cytophagia</taxon>
        <taxon>Cytophagales</taxon>
        <taxon>Leadbetterellaceae</taxon>
        <taxon>Lacihabitans</taxon>
    </lineage>
</organism>
<dbReference type="PANTHER" id="PTHR34135">
    <property type="entry name" value="LYSOZYME"/>
    <property type="match status" value="1"/>
</dbReference>
<reference evidence="4 5" key="1">
    <citation type="submission" date="2018-11" db="EMBL/GenBank/DDBJ databases">
        <title>Novel bacteria species description.</title>
        <authorList>
            <person name="Han J.-H."/>
        </authorList>
    </citation>
    <scope>NUCLEOTIDE SEQUENCE [LARGE SCALE GENOMIC DNA]</scope>
    <source>
        <strain evidence="4 5">KCTC23259</strain>
    </source>
</reference>